<reference evidence="3 4" key="1">
    <citation type="submission" date="2017-11" db="EMBL/GenBank/DDBJ databases">
        <title>Draft genome sequence of Rhizobiales bacterium SY3-13.</title>
        <authorList>
            <person name="Sun C."/>
        </authorList>
    </citation>
    <scope>NUCLEOTIDE SEQUENCE [LARGE SCALE GENOMIC DNA]</scope>
    <source>
        <strain evidence="3 4">SY3-13</strain>
    </source>
</reference>
<dbReference type="EMBL" id="PHIG01000037">
    <property type="protein sequence ID" value="PJK29024.1"/>
    <property type="molecule type" value="Genomic_DNA"/>
</dbReference>
<dbReference type="InterPro" id="IPR052945">
    <property type="entry name" value="Mitotic_Regulator"/>
</dbReference>
<organism evidence="3 4">
    <name type="scientific">Minwuia thermotolerans</name>
    <dbReference type="NCBI Taxonomy" id="2056226"/>
    <lineage>
        <taxon>Bacteria</taxon>
        <taxon>Pseudomonadati</taxon>
        <taxon>Pseudomonadota</taxon>
        <taxon>Alphaproteobacteria</taxon>
        <taxon>Minwuiales</taxon>
        <taxon>Minwuiaceae</taxon>
        <taxon>Minwuia</taxon>
    </lineage>
</organism>
<feature type="signal peptide" evidence="2">
    <location>
        <begin position="1"/>
        <end position="23"/>
    </location>
</feature>
<dbReference type="PANTHER" id="PTHR43628:SF1">
    <property type="entry name" value="CHITIN SYNTHASE REGULATORY FACTOR 2-RELATED"/>
    <property type="match status" value="1"/>
</dbReference>
<feature type="chain" id="PRO_5014883443" description="Sel1 repeat family protein" evidence="2">
    <location>
        <begin position="24"/>
        <end position="356"/>
    </location>
</feature>
<dbReference type="AlphaFoldDB" id="A0A2M9G024"/>
<evidence type="ECO:0008006" key="5">
    <source>
        <dbReference type="Google" id="ProtNLM"/>
    </source>
</evidence>
<gene>
    <name evidence="3" type="ORF">CVT23_13975</name>
</gene>
<evidence type="ECO:0000313" key="4">
    <source>
        <dbReference type="Proteomes" id="UP000229498"/>
    </source>
</evidence>
<dbReference type="PROSITE" id="PS51257">
    <property type="entry name" value="PROKAR_LIPOPROTEIN"/>
    <property type="match status" value="1"/>
</dbReference>
<dbReference type="SUPFAM" id="SSF81901">
    <property type="entry name" value="HCP-like"/>
    <property type="match status" value="2"/>
</dbReference>
<evidence type="ECO:0000256" key="1">
    <source>
        <dbReference type="SAM" id="MobiDB-lite"/>
    </source>
</evidence>
<dbReference type="Gene3D" id="1.25.40.10">
    <property type="entry name" value="Tetratricopeptide repeat domain"/>
    <property type="match status" value="1"/>
</dbReference>
<dbReference type="SMART" id="SM00671">
    <property type="entry name" value="SEL1"/>
    <property type="match status" value="7"/>
</dbReference>
<dbReference type="PANTHER" id="PTHR43628">
    <property type="entry name" value="ACTIVATOR OF C KINASE PROTEIN 1-RELATED"/>
    <property type="match status" value="1"/>
</dbReference>
<keyword evidence="2" id="KW-0732">Signal</keyword>
<protein>
    <recommendedName>
        <fullName evidence="5">Sel1 repeat family protein</fullName>
    </recommendedName>
</protein>
<dbReference type="InterPro" id="IPR006597">
    <property type="entry name" value="Sel1-like"/>
</dbReference>
<accession>A0A2M9G024</accession>
<proteinExistence type="predicted"/>
<keyword evidence="4" id="KW-1185">Reference proteome</keyword>
<comment type="caution">
    <text evidence="3">The sequence shown here is derived from an EMBL/GenBank/DDBJ whole genome shotgun (WGS) entry which is preliminary data.</text>
</comment>
<dbReference type="OrthoDB" id="8235393at2"/>
<evidence type="ECO:0000313" key="3">
    <source>
        <dbReference type="EMBL" id="PJK29024.1"/>
    </source>
</evidence>
<dbReference type="Pfam" id="PF08238">
    <property type="entry name" value="Sel1"/>
    <property type="match status" value="7"/>
</dbReference>
<feature type="region of interest" description="Disordered" evidence="1">
    <location>
        <begin position="331"/>
        <end position="356"/>
    </location>
</feature>
<dbReference type="RefSeq" id="WP_109794087.1">
    <property type="nucleotide sequence ID" value="NZ_PHIG01000037.1"/>
</dbReference>
<sequence>MTRRWLGAAFAAVFACLAPLAHAQEQDKEQLTAEALAQIYKETLDQARRGDMGAQFQVAIALWQGKGVKPDKIESAFWLEKAAEQGHKQAINRLAWHYRQGVGVIKSVPRAEALYKQAYNLGVVGASVPLAAIYRSGEGRSVEDGGQGRVAENHAEAVRWALIGAEAGIDRGQNLLGELYRDGVGVPQDFATALKYFDLAAQQEFPLAYYNASVIYRDGVGVEKNTEKGLEYLKRAADMGHAGAMIDLALAYAEGRDLEQSYELALQWYSRAAQRNTRMAVKLAQAYEEGMFGGPDFARAYKWYYIAATAGEVSALVGRLAMKERIDDATRRSMESEGDAWMEQAGVTREAGMGAS</sequence>
<evidence type="ECO:0000256" key="2">
    <source>
        <dbReference type="SAM" id="SignalP"/>
    </source>
</evidence>
<name>A0A2M9G024_9PROT</name>
<dbReference type="InterPro" id="IPR011990">
    <property type="entry name" value="TPR-like_helical_dom_sf"/>
</dbReference>
<dbReference type="Proteomes" id="UP000229498">
    <property type="component" value="Unassembled WGS sequence"/>
</dbReference>